<reference evidence="3" key="1">
    <citation type="submission" date="2022-11" db="UniProtKB">
        <authorList>
            <consortium name="WormBaseParasite"/>
        </authorList>
    </citation>
    <scope>IDENTIFICATION</scope>
</reference>
<proteinExistence type="predicted"/>
<dbReference type="WBParaSite" id="PEQ_0000151001-mRNA-1">
    <property type="protein sequence ID" value="PEQ_0000151001-mRNA-1"/>
    <property type="gene ID" value="PEQ_0000151001"/>
</dbReference>
<keyword evidence="1" id="KW-0732">Signal</keyword>
<dbReference type="Gene3D" id="1.20.930.60">
    <property type="match status" value="1"/>
</dbReference>
<keyword evidence="2" id="KW-1185">Reference proteome</keyword>
<evidence type="ECO:0000256" key="1">
    <source>
        <dbReference type="SAM" id="SignalP"/>
    </source>
</evidence>
<protein>
    <submittedName>
        <fullName evidence="3">Uncharacterized protein</fullName>
    </submittedName>
</protein>
<evidence type="ECO:0000313" key="2">
    <source>
        <dbReference type="Proteomes" id="UP000887564"/>
    </source>
</evidence>
<dbReference type="AlphaFoldDB" id="A0A914R9Y8"/>
<name>A0A914R9Y8_PAREQ</name>
<feature type="chain" id="PRO_5037663896" evidence="1">
    <location>
        <begin position="21"/>
        <end position="160"/>
    </location>
</feature>
<sequence length="160" mass="18271">MATFTLKSSHILMSLMAAETTVFMGGGVKKMQLQLNLSLSLLGKEIFPNVFEMGTVAACPSYRGSISRGESRSRTMEEKREIFSRAVIDQVHRYRHTHIAVHPKDGDRDIKAVIGELAEMRYHLATDKPLRNFDDDLDDISIWNEQLEFLRKMVSSYYPS</sequence>
<evidence type="ECO:0000313" key="3">
    <source>
        <dbReference type="WBParaSite" id="PEQ_0000151001-mRNA-1"/>
    </source>
</evidence>
<feature type="signal peptide" evidence="1">
    <location>
        <begin position="1"/>
        <end position="20"/>
    </location>
</feature>
<dbReference type="Proteomes" id="UP000887564">
    <property type="component" value="Unplaced"/>
</dbReference>
<accession>A0A914R9Y8</accession>
<organism evidence="2 3">
    <name type="scientific">Parascaris equorum</name>
    <name type="common">Equine roundworm</name>
    <dbReference type="NCBI Taxonomy" id="6256"/>
    <lineage>
        <taxon>Eukaryota</taxon>
        <taxon>Metazoa</taxon>
        <taxon>Ecdysozoa</taxon>
        <taxon>Nematoda</taxon>
        <taxon>Chromadorea</taxon>
        <taxon>Rhabditida</taxon>
        <taxon>Spirurina</taxon>
        <taxon>Ascaridomorpha</taxon>
        <taxon>Ascaridoidea</taxon>
        <taxon>Ascarididae</taxon>
        <taxon>Parascaris</taxon>
    </lineage>
</organism>